<sequence>MKLLSSFLLSATLAMPAVAVSTHKMSVDTDESAGIISKHIYGHFAEHLGRGIYDGLWKQDENGDYIIRDDVIDALKDLGIPNLRWPGGCFADYYFWEDGIGPKEQRPSVVNNLWGGVTEDNSVGTHEFMDLVAELETDPIVVGNVGSGTVEDMANWWQYVNHPGESPMSKLRAENGRAEPWNVEYWGVGNESWGCGGNMRPEYYADLYRRFATFLHPYENVKPFRIAAGAAGADYNWTDVVMERAGDMIDGLDLHHYTIQGSWTTKKGEAVNFDESDWFELMDRAIEMDEIITGHKKMMDKHDPEKRVWLIVGEWGTWHEQEEGSIPGFLYQQNTLRDALTASVTLDIFHQHLDRVKMANIAQTVNVLQAMILTDGEKMLLTPTYHVFDMYKVHRDAVALPIKLNKGKYRYEGESLPALSATASRDKDGRTHISLTNIDPNEARTVEIDLKGMDVSAVKFGRILTAEAMNAHNTFDNPNNLVPVSFDGARVEKGKLIVEMPAKSLVTLEL</sequence>
<evidence type="ECO:0000256" key="4">
    <source>
        <dbReference type="ARBA" id="ARBA00012670"/>
    </source>
</evidence>
<organism evidence="10 11">
    <name type="scientific">Marinimicrobium koreense</name>
    <dbReference type="NCBI Taxonomy" id="306545"/>
    <lineage>
        <taxon>Bacteria</taxon>
        <taxon>Pseudomonadati</taxon>
        <taxon>Pseudomonadota</taxon>
        <taxon>Gammaproteobacteria</taxon>
        <taxon>Cellvibrionales</taxon>
        <taxon>Cellvibrionaceae</taxon>
        <taxon>Marinimicrobium</taxon>
    </lineage>
</organism>
<dbReference type="Gene3D" id="3.20.20.80">
    <property type="entry name" value="Glycosidases"/>
    <property type="match status" value="1"/>
</dbReference>
<evidence type="ECO:0000259" key="9">
    <source>
        <dbReference type="SMART" id="SM00813"/>
    </source>
</evidence>
<evidence type="ECO:0000313" key="11">
    <source>
        <dbReference type="Proteomes" id="UP000273643"/>
    </source>
</evidence>
<dbReference type="InterPro" id="IPR013780">
    <property type="entry name" value="Glyco_hydro_b"/>
</dbReference>
<feature type="domain" description="Alpha-L-arabinofuranosidase C-terminal" evidence="9">
    <location>
        <begin position="313"/>
        <end position="504"/>
    </location>
</feature>
<keyword evidence="7" id="KW-0326">Glycosidase</keyword>
<dbReference type="OrthoDB" id="9758333at2"/>
<comment type="similarity">
    <text evidence="2">Belongs to the glycosyl hydrolase 51 family.</text>
</comment>
<evidence type="ECO:0000256" key="2">
    <source>
        <dbReference type="ARBA" id="ARBA00007186"/>
    </source>
</evidence>
<evidence type="ECO:0000256" key="3">
    <source>
        <dbReference type="ARBA" id="ARBA00011165"/>
    </source>
</evidence>
<feature type="chain" id="PRO_5018220885" description="non-reducing end alpha-L-arabinofuranosidase" evidence="8">
    <location>
        <begin position="20"/>
        <end position="510"/>
    </location>
</feature>
<dbReference type="Pfam" id="PF22848">
    <property type="entry name" value="ASD1_dom"/>
    <property type="match status" value="1"/>
</dbReference>
<dbReference type="GO" id="GO:0046373">
    <property type="term" value="P:L-arabinose metabolic process"/>
    <property type="evidence" value="ECO:0007669"/>
    <property type="project" value="InterPro"/>
</dbReference>
<dbReference type="InterPro" id="IPR017853">
    <property type="entry name" value="GH"/>
</dbReference>
<reference evidence="10 11" key="1">
    <citation type="submission" date="2018-11" db="EMBL/GenBank/DDBJ databases">
        <title>Genomic Encyclopedia of Type Strains, Phase IV (KMG-IV): sequencing the most valuable type-strain genomes for metagenomic binning, comparative biology and taxonomic classification.</title>
        <authorList>
            <person name="Goeker M."/>
        </authorList>
    </citation>
    <scope>NUCLEOTIDE SEQUENCE [LARGE SCALE GENOMIC DNA]</scope>
    <source>
        <strain evidence="10 11">DSM 16974</strain>
    </source>
</reference>
<dbReference type="GO" id="GO:0046556">
    <property type="term" value="F:alpha-L-arabinofuranosidase activity"/>
    <property type="evidence" value="ECO:0007669"/>
    <property type="project" value="UniProtKB-EC"/>
</dbReference>
<evidence type="ECO:0000256" key="5">
    <source>
        <dbReference type="ARBA" id="ARBA00022801"/>
    </source>
</evidence>
<accession>A0A3N1NSF2</accession>
<dbReference type="SUPFAM" id="SSF51011">
    <property type="entry name" value="Glycosyl hydrolase domain"/>
    <property type="match status" value="1"/>
</dbReference>
<dbReference type="EMBL" id="RJUK01000002">
    <property type="protein sequence ID" value="ROQ18351.1"/>
    <property type="molecule type" value="Genomic_DNA"/>
</dbReference>
<dbReference type="InterPro" id="IPR010720">
    <property type="entry name" value="Alpha-L-AF_C"/>
</dbReference>
<dbReference type="AlphaFoldDB" id="A0A3N1NSF2"/>
<proteinExistence type="inferred from homology"/>
<dbReference type="GO" id="GO:0000272">
    <property type="term" value="P:polysaccharide catabolic process"/>
    <property type="evidence" value="ECO:0007669"/>
    <property type="project" value="TreeGrafter"/>
</dbReference>
<dbReference type="EC" id="3.2.1.55" evidence="4"/>
<dbReference type="Gene3D" id="2.60.40.1180">
    <property type="entry name" value="Golgi alpha-mannosidase II"/>
    <property type="match status" value="1"/>
</dbReference>
<feature type="signal peptide" evidence="8">
    <location>
        <begin position="1"/>
        <end position="19"/>
    </location>
</feature>
<dbReference type="PANTHER" id="PTHR43576:SF2">
    <property type="entry name" value="INTRACELLULAR EXO-ALPHA-L-ARABINOFURANOSIDASE 2"/>
    <property type="match status" value="1"/>
</dbReference>
<dbReference type="PANTHER" id="PTHR43576">
    <property type="entry name" value="ALPHA-L-ARABINOFURANOSIDASE C-RELATED"/>
    <property type="match status" value="1"/>
</dbReference>
<comment type="subunit">
    <text evidence="3">Homohexamer; trimer of dimers.</text>
</comment>
<dbReference type="RefSeq" id="WP_123638991.1">
    <property type="nucleotide sequence ID" value="NZ_RJUK01000002.1"/>
</dbReference>
<evidence type="ECO:0000313" key="10">
    <source>
        <dbReference type="EMBL" id="ROQ18351.1"/>
    </source>
</evidence>
<dbReference type="Pfam" id="PF06964">
    <property type="entry name" value="Alpha-L-AF_C"/>
    <property type="match status" value="1"/>
</dbReference>
<dbReference type="SMART" id="SM00813">
    <property type="entry name" value="Alpha-L-AF_C"/>
    <property type="match status" value="1"/>
</dbReference>
<evidence type="ECO:0000256" key="6">
    <source>
        <dbReference type="ARBA" id="ARBA00023277"/>
    </source>
</evidence>
<keyword evidence="6" id="KW-0119">Carbohydrate metabolism</keyword>
<gene>
    <name evidence="10" type="ORF">EDC38_2574</name>
</gene>
<keyword evidence="8" id="KW-0732">Signal</keyword>
<keyword evidence="5" id="KW-0378">Hydrolase</keyword>
<protein>
    <recommendedName>
        <fullName evidence="4">non-reducing end alpha-L-arabinofuranosidase</fullName>
        <ecNumber evidence="4">3.2.1.55</ecNumber>
    </recommendedName>
</protein>
<keyword evidence="11" id="KW-1185">Reference proteome</keyword>
<evidence type="ECO:0000256" key="8">
    <source>
        <dbReference type="SAM" id="SignalP"/>
    </source>
</evidence>
<evidence type="ECO:0000256" key="7">
    <source>
        <dbReference type="ARBA" id="ARBA00023295"/>
    </source>
</evidence>
<name>A0A3N1NSF2_9GAMM</name>
<comment type="catalytic activity">
    <reaction evidence="1">
        <text>Hydrolysis of terminal non-reducing alpha-L-arabinofuranoside residues in alpha-L-arabinosides.</text>
        <dbReference type="EC" id="3.2.1.55"/>
    </reaction>
</comment>
<comment type="caution">
    <text evidence="10">The sequence shown here is derived from an EMBL/GenBank/DDBJ whole genome shotgun (WGS) entry which is preliminary data.</text>
</comment>
<evidence type="ECO:0000256" key="1">
    <source>
        <dbReference type="ARBA" id="ARBA00001462"/>
    </source>
</evidence>
<dbReference type="Proteomes" id="UP000273643">
    <property type="component" value="Unassembled WGS sequence"/>
</dbReference>
<dbReference type="SUPFAM" id="SSF51445">
    <property type="entry name" value="(Trans)glycosidases"/>
    <property type="match status" value="1"/>
</dbReference>
<dbReference type="InterPro" id="IPR055235">
    <property type="entry name" value="ASD1_cat"/>
</dbReference>